<evidence type="ECO:0000256" key="3">
    <source>
        <dbReference type="SAM" id="SignalP"/>
    </source>
</evidence>
<dbReference type="InterPro" id="IPR000917">
    <property type="entry name" value="Sulfatase_N"/>
</dbReference>
<evidence type="ECO:0000313" key="7">
    <source>
        <dbReference type="Proteomes" id="UP000316213"/>
    </source>
</evidence>
<comment type="similarity">
    <text evidence="1">Belongs to the sulfatase family.</text>
</comment>
<feature type="chain" id="PRO_5022799433" evidence="3">
    <location>
        <begin position="22"/>
        <end position="923"/>
    </location>
</feature>
<dbReference type="PANTHER" id="PTHR43264">
    <property type="match status" value="1"/>
</dbReference>
<sequence precursor="true">MKRTLALLTVLLLAPMAMLRAADQPASQRPNVLIVITDDQGYGELSSHGNPVLQTPNLDRLSSESIRLTDFHVAPMCTPTRGQLMTGVDALRNGASNVSSGRTLLRREFPTVGNVFADSGWSTGLFGKWHLGDTYLYRPQDRGFHESLWFPSSHIGSVPDHWENDYFDDTYIHNGHRQAYNGYTTNVFFREAMTWMKGEADAGRPFFCYLATAAAHQPHFVPEKYLGPVRVALNAVRSRLPSLEPATEEQLVRFLAMCVNIDENMGRLDEFLIERGLRDNTVVIFLTDNGSTFGPKYFNAGMKGGKTALWEGGHHVPCFVRWPGGGLQTAGDVDGLTEVQDLLPTLIELLGLKIPADTRFDGMSLASVLRGNAVVPEDRKLVINYSRMPFKTVRTTPQNPAVPRREGAGVLWQHWRLLKDSELYNLQEDPLQQHNVIDSHPEVVAVMRSYLDQWWNGLKENVNVFERSIVGDDAENPVQLTACEWADVFIDQQAQVRRGERKNGLWHIEVAEAGDYAFTLSRWPHEAGLRLQDGIGETRVTDGVLTGGLEWPVSSARLRVGDVEQLAKVNKDSSSVRFKMSLPAGRSTMQTWLHDEHGREIGGAYYVAVERLRTKPPVRLILDTDMSGDADDAGTLAMLHAMVDRDECELLATIVNRADLTKASAAAVDAINTYYGRPNIPIGTDKFGPTALQRTSLYAPGLRDGFPSDVGPDDQAPDALDVYRSVLAAQLDGSVTICSVGALSNLAELWRREPDLVRAKIRRVVVMGGQFPPAANPETNIATHPDAARLVAAQWPTEIVWQGFEVGNPVITGEALKRTPRSNPVRRAFELRLFRKRPSIEGGQPSYDQAAAFYAVRGENAELWNEERGGRVVIDEQGFSRWVSDATSRQVMVTRSCPPELLARQIEALMVAPPKGSTTKQPQ</sequence>
<dbReference type="Gene3D" id="3.30.1120.10">
    <property type="match status" value="1"/>
</dbReference>
<keyword evidence="2 6" id="KW-0378">Hydrolase</keyword>
<dbReference type="InterPro" id="IPR024607">
    <property type="entry name" value="Sulfatase_CS"/>
</dbReference>
<dbReference type="SUPFAM" id="SSF53649">
    <property type="entry name" value="Alkaline phosphatase-like"/>
    <property type="match status" value="1"/>
</dbReference>
<dbReference type="CDD" id="cd16146">
    <property type="entry name" value="ARS_like"/>
    <property type="match status" value="1"/>
</dbReference>
<evidence type="ECO:0000259" key="5">
    <source>
        <dbReference type="Pfam" id="PF01156"/>
    </source>
</evidence>
<dbReference type="AlphaFoldDB" id="A0A5C5ZVK9"/>
<feature type="signal peptide" evidence="3">
    <location>
        <begin position="1"/>
        <end position="21"/>
    </location>
</feature>
<keyword evidence="3" id="KW-0732">Signal</keyword>
<dbReference type="InterPro" id="IPR001910">
    <property type="entry name" value="Inosine/uridine_hydrolase_dom"/>
</dbReference>
<feature type="domain" description="Sulfatase N-terminal" evidence="4">
    <location>
        <begin position="30"/>
        <end position="351"/>
    </location>
</feature>
<protein>
    <submittedName>
        <fullName evidence="6">Arylsulfatase</fullName>
        <ecNumber evidence="6">3.1.6.1</ecNumber>
    </submittedName>
</protein>
<evidence type="ECO:0000313" key="6">
    <source>
        <dbReference type="EMBL" id="TWT91206.1"/>
    </source>
</evidence>
<dbReference type="PANTHER" id="PTHR43264:SF1">
    <property type="entry name" value="INOSINE_URIDINE-PREFERRING NUCLEOSIDE HYDROLASE DOMAIN-CONTAINING PROTEIN"/>
    <property type="match status" value="1"/>
</dbReference>
<dbReference type="CDD" id="cd02652">
    <property type="entry name" value="nuc_hydro_2"/>
    <property type="match status" value="1"/>
</dbReference>
<gene>
    <name evidence="6" type="primary">atsA_70</name>
    <name evidence="6" type="ORF">Pla100_53800</name>
</gene>
<dbReference type="SUPFAM" id="SSF53590">
    <property type="entry name" value="Nucleoside hydrolase"/>
    <property type="match status" value="1"/>
</dbReference>
<evidence type="ECO:0000256" key="1">
    <source>
        <dbReference type="ARBA" id="ARBA00008779"/>
    </source>
</evidence>
<accession>A0A5C5ZVK9</accession>
<evidence type="ECO:0000259" key="4">
    <source>
        <dbReference type="Pfam" id="PF00884"/>
    </source>
</evidence>
<name>A0A5C5ZVK9_9BACT</name>
<dbReference type="Proteomes" id="UP000316213">
    <property type="component" value="Unassembled WGS sequence"/>
</dbReference>
<dbReference type="InterPro" id="IPR036452">
    <property type="entry name" value="Ribo_hydro-like"/>
</dbReference>
<organism evidence="6 7">
    <name type="scientific">Neorhodopirellula pilleata</name>
    <dbReference type="NCBI Taxonomy" id="2714738"/>
    <lineage>
        <taxon>Bacteria</taxon>
        <taxon>Pseudomonadati</taxon>
        <taxon>Planctomycetota</taxon>
        <taxon>Planctomycetia</taxon>
        <taxon>Pirellulales</taxon>
        <taxon>Pirellulaceae</taxon>
        <taxon>Neorhodopirellula</taxon>
    </lineage>
</organism>
<proteinExistence type="inferred from homology"/>
<keyword evidence="7" id="KW-1185">Reference proteome</keyword>
<dbReference type="PROSITE" id="PS00523">
    <property type="entry name" value="SULFATASE_1"/>
    <property type="match status" value="1"/>
</dbReference>
<dbReference type="GO" id="GO:0016799">
    <property type="term" value="F:hydrolase activity, hydrolyzing N-glycosyl compounds"/>
    <property type="evidence" value="ECO:0007669"/>
    <property type="project" value="InterPro"/>
</dbReference>
<dbReference type="RefSeq" id="WP_146581450.1">
    <property type="nucleotide sequence ID" value="NZ_SJPM01000016.1"/>
</dbReference>
<dbReference type="Pfam" id="PF00884">
    <property type="entry name" value="Sulfatase"/>
    <property type="match status" value="1"/>
</dbReference>
<dbReference type="EC" id="3.1.6.1" evidence="6"/>
<comment type="caution">
    <text evidence="6">The sequence shown here is derived from an EMBL/GenBank/DDBJ whole genome shotgun (WGS) entry which is preliminary data.</text>
</comment>
<dbReference type="Gene3D" id="3.90.245.10">
    <property type="entry name" value="Ribonucleoside hydrolase-like"/>
    <property type="match status" value="1"/>
</dbReference>
<dbReference type="Gene3D" id="3.40.720.10">
    <property type="entry name" value="Alkaline Phosphatase, subunit A"/>
    <property type="match status" value="1"/>
</dbReference>
<dbReference type="Pfam" id="PF01156">
    <property type="entry name" value="IU_nuc_hydro"/>
    <property type="match status" value="1"/>
</dbReference>
<feature type="domain" description="Inosine/uridine-preferring nucleoside hydrolase" evidence="5">
    <location>
        <begin position="620"/>
        <end position="879"/>
    </location>
</feature>
<dbReference type="EMBL" id="SJPM01000016">
    <property type="protein sequence ID" value="TWT91206.1"/>
    <property type="molecule type" value="Genomic_DNA"/>
</dbReference>
<evidence type="ECO:0000256" key="2">
    <source>
        <dbReference type="ARBA" id="ARBA00022801"/>
    </source>
</evidence>
<dbReference type="InterPro" id="IPR017850">
    <property type="entry name" value="Alkaline_phosphatase_core_sf"/>
</dbReference>
<reference evidence="6 7" key="1">
    <citation type="submission" date="2019-02" db="EMBL/GenBank/DDBJ databases">
        <title>Deep-cultivation of Planctomycetes and their phenomic and genomic characterization uncovers novel biology.</title>
        <authorList>
            <person name="Wiegand S."/>
            <person name="Jogler M."/>
            <person name="Boedeker C."/>
            <person name="Pinto D."/>
            <person name="Vollmers J."/>
            <person name="Rivas-Marin E."/>
            <person name="Kohn T."/>
            <person name="Peeters S.H."/>
            <person name="Heuer A."/>
            <person name="Rast P."/>
            <person name="Oberbeckmann S."/>
            <person name="Bunk B."/>
            <person name="Jeske O."/>
            <person name="Meyerdierks A."/>
            <person name="Storesund J.E."/>
            <person name="Kallscheuer N."/>
            <person name="Luecker S."/>
            <person name="Lage O.M."/>
            <person name="Pohl T."/>
            <person name="Merkel B.J."/>
            <person name="Hornburger P."/>
            <person name="Mueller R.-W."/>
            <person name="Bruemmer F."/>
            <person name="Labrenz M."/>
            <person name="Spormann A.M."/>
            <person name="Op Den Camp H."/>
            <person name="Overmann J."/>
            <person name="Amann R."/>
            <person name="Jetten M.S.M."/>
            <person name="Mascher T."/>
            <person name="Medema M.H."/>
            <person name="Devos D.P."/>
            <person name="Kaster A.-K."/>
            <person name="Ovreas L."/>
            <person name="Rohde M."/>
            <person name="Galperin M.Y."/>
            <person name="Jogler C."/>
        </authorList>
    </citation>
    <scope>NUCLEOTIDE SEQUENCE [LARGE SCALE GENOMIC DNA]</scope>
    <source>
        <strain evidence="6 7">Pla100</strain>
    </source>
</reference>
<dbReference type="OrthoDB" id="9783154at2"/>
<dbReference type="GO" id="GO:0004065">
    <property type="term" value="F:arylsulfatase activity"/>
    <property type="evidence" value="ECO:0007669"/>
    <property type="project" value="UniProtKB-EC"/>
</dbReference>